<feature type="domain" description="S1 motif" evidence="3">
    <location>
        <begin position="295"/>
        <end position="364"/>
    </location>
</feature>
<evidence type="ECO:0000313" key="4">
    <source>
        <dbReference type="EMBL" id="OGY42802.1"/>
    </source>
</evidence>
<dbReference type="FunFam" id="2.40.50.140:FF:000103">
    <property type="entry name" value="protein RRP5 homolog"/>
    <property type="match status" value="1"/>
</dbReference>
<feature type="domain" description="S1 motif" evidence="3">
    <location>
        <begin position="31"/>
        <end position="98"/>
    </location>
</feature>
<protein>
    <recommendedName>
        <fullName evidence="3">S1 motif domain-containing protein</fullName>
    </recommendedName>
</protein>
<evidence type="ECO:0000313" key="5">
    <source>
        <dbReference type="Proteomes" id="UP000176260"/>
    </source>
</evidence>
<comment type="caution">
    <text evidence="4">The sequence shown here is derived from an EMBL/GenBank/DDBJ whole genome shotgun (WGS) entry which is preliminary data.</text>
</comment>
<feature type="region of interest" description="Disordered" evidence="2">
    <location>
        <begin position="361"/>
        <end position="426"/>
    </location>
</feature>
<dbReference type="InterPro" id="IPR035104">
    <property type="entry name" value="Ribosomal_protein_S1-like"/>
</dbReference>
<dbReference type="InterPro" id="IPR012340">
    <property type="entry name" value="NA-bd_OB-fold"/>
</dbReference>
<dbReference type="GO" id="GO:0003729">
    <property type="term" value="F:mRNA binding"/>
    <property type="evidence" value="ECO:0007669"/>
    <property type="project" value="UniProtKB-ARBA"/>
</dbReference>
<dbReference type="PROSITE" id="PS50126">
    <property type="entry name" value="S1"/>
    <property type="match status" value="4"/>
</dbReference>
<dbReference type="PANTHER" id="PTHR47559:SF1">
    <property type="entry name" value="OS03G0844900 PROTEIN"/>
    <property type="match status" value="1"/>
</dbReference>
<feature type="domain" description="S1 motif" evidence="3">
    <location>
        <begin position="211"/>
        <end position="278"/>
    </location>
</feature>
<sequence length="426" mass="47658">MSDKNIKQTDSNSEFAKLISDNQYTKLPKVGDVINGRVISASKAEVKIDFEGIKTGVVRGRELYNESDEYGHLKPGDMVESTVVEQENENGEMELSFRYAGQQKAWGNLKELMKTGEVLSLKITEANKGGLMVKIGNITGFLPVSQLIPEHYPRVEGGDKNKILEFLKKFIGQPLQIKVIDANEKEDKLIVSEKAAWEDVQEKAVSQFKAGEHIKGKITAVTDFGAFVEFGNKMEGLVHISELAWQRIDDPRDVVRVGQEVEAEIINIEGTKIFLSMKKLQKDPWEKVAEKYKIGEIVSGKVLKINPFGLFVELDQDIHGLAHITELSEKPITDLNEIAKINDVIKFKIITIEPKNHRLGLSLKTSKEGPAAKAATEKKPKTEKTADIKETKVEENKVEEEKPAKKPAKAKEEKEKKAKSAKKAKK</sequence>
<dbReference type="SMART" id="SM00316">
    <property type="entry name" value="S1"/>
    <property type="match status" value="4"/>
</dbReference>
<dbReference type="Gene3D" id="2.40.50.140">
    <property type="entry name" value="Nucleic acid-binding proteins"/>
    <property type="match status" value="4"/>
</dbReference>
<dbReference type="InterPro" id="IPR003029">
    <property type="entry name" value="S1_domain"/>
</dbReference>
<feature type="compositionally biased region" description="Basic and acidic residues" evidence="2">
    <location>
        <begin position="375"/>
        <end position="418"/>
    </location>
</feature>
<dbReference type="PANTHER" id="PTHR47559">
    <property type="entry name" value="OS03G0844900 PROTEIN"/>
    <property type="match status" value="1"/>
</dbReference>
<dbReference type="EMBL" id="MHIA01000006">
    <property type="protein sequence ID" value="OGY42802.1"/>
    <property type="molecule type" value="Genomic_DNA"/>
</dbReference>
<dbReference type="Pfam" id="PF00575">
    <property type="entry name" value="S1"/>
    <property type="match status" value="3"/>
</dbReference>
<dbReference type="CDD" id="cd04465">
    <property type="entry name" value="S1_RPS1_repeat_ec2_hs2"/>
    <property type="match status" value="1"/>
</dbReference>
<gene>
    <name evidence="4" type="ORF">A2Y67_03700</name>
</gene>
<dbReference type="SUPFAM" id="SSF50249">
    <property type="entry name" value="Nucleic acid-binding proteins"/>
    <property type="match status" value="4"/>
</dbReference>
<evidence type="ECO:0000256" key="1">
    <source>
        <dbReference type="ARBA" id="ARBA00025604"/>
    </source>
</evidence>
<evidence type="ECO:0000256" key="2">
    <source>
        <dbReference type="SAM" id="MobiDB-lite"/>
    </source>
</evidence>
<dbReference type="Proteomes" id="UP000176260">
    <property type="component" value="Unassembled WGS sequence"/>
</dbReference>
<dbReference type="FunFam" id="2.40.50.140:FF:000051">
    <property type="entry name" value="RNA-binding transcriptional accessory protein"/>
    <property type="match status" value="1"/>
</dbReference>
<name>A0A1G1XS49_9BACT</name>
<dbReference type="InterPro" id="IPR052757">
    <property type="entry name" value="Ribosomal_protein_S1"/>
</dbReference>
<comment type="function">
    <text evidence="1">Binds mRNA; thus facilitating recognition of the initiation point. It is needed to translate mRNA with a short Shine-Dalgarno (SD) purine-rich sequence.</text>
</comment>
<proteinExistence type="predicted"/>
<dbReference type="GO" id="GO:0005737">
    <property type="term" value="C:cytoplasm"/>
    <property type="evidence" value="ECO:0007669"/>
    <property type="project" value="UniProtKB-ARBA"/>
</dbReference>
<accession>A0A1G1XS49</accession>
<organism evidence="4 5">
    <name type="scientific">Candidatus Buchananbacteria bacterium RBG_13_39_9</name>
    <dbReference type="NCBI Taxonomy" id="1797531"/>
    <lineage>
        <taxon>Bacteria</taxon>
        <taxon>Candidatus Buchananiibacteriota</taxon>
    </lineage>
</organism>
<reference evidence="4 5" key="1">
    <citation type="journal article" date="2016" name="Nat. Commun.">
        <title>Thousands of microbial genomes shed light on interconnected biogeochemical processes in an aquifer system.</title>
        <authorList>
            <person name="Anantharaman K."/>
            <person name="Brown C.T."/>
            <person name="Hug L.A."/>
            <person name="Sharon I."/>
            <person name="Castelle C.J."/>
            <person name="Probst A.J."/>
            <person name="Thomas B.C."/>
            <person name="Singh A."/>
            <person name="Wilkins M.J."/>
            <person name="Karaoz U."/>
            <person name="Brodie E.L."/>
            <person name="Williams K.H."/>
            <person name="Hubbard S.S."/>
            <person name="Banfield J.F."/>
        </authorList>
    </citation>
    <scope>NUCLEOTIDE SEQUENCE [LARGE SCALE GENOMIC DNA]</scope>
</reference>
<feature type="domain" description="S1 motif" evidence="3">
    <location>
        <begin position="116"/>
        <end position="194"/>
    </location>
</feature>
<dbReference type="PRINTS" id="PR00681">
    <property type="entry name" value="RIBOSOMALS1"/>
</dbReference>
<dbReference type="AlphaFoldDB" id="A0A1G1XS49"/>
<evidence type="ECO:0000259" key="3">
    <source>
        <dbReference type="PROSITE" id="PS50126"/>
    </source>
</evidence>